<evidence type="ECO:0000313" key="14">
    <source>
        <dbReference type="EMBL" id="KAL2338891.1"/>
    </source>
</evidence>
<proteinExistence type="predicted"/>
<keyword evidence="9" id="KW-0539">Nucleus</keyword>
<feature type="compositionally biased region" description="Polar residues" evidence="11">
    <location>
        <begin position="422"/>
        <end position="442"/>
    </location>
</feature>
<dbReference type="EMBL" id="JBGMDY010000004">
    <property type="protein sequence ID" value="KAL2338891.1"/>
    <property type="molecule type" value="Genomic_DNA"/>
</dbReference>
<evidence type="ECO:0000256" key="7">
    <source>
        <dbReference type="ARBA" id="ARBA00023125"/>
    </source>
</evidence>
<keyword evidence="3" id="KW-0479">Metal-binding</keyword>
<evidence type="ECO:0000256" key="12">
    <source>
        <dbReference type="SAM" id="Phobius"/>
    </source>
</evidence>
<evidence type="ECO:0000256" key="11">
    <source>
        <dbReference type="SAM" id="MobiDB-lite"/>
    </source>
</evidence>
<sequence length="1014" mass="112296">MEAQFGGKNQYLCGPVVSGMKKAVGKGKGSLEWDLNDWKWDGDLFTAQQLNSAPSDCISRQFFPPHPEISAKNANPSPNLSSEFHSGEGKRELEKRRRGVVGEGEEEGLNNEGGCLSLNLGGQGYPLTVEGEEKSGKKTKVIGTTTAISNRAVCQVQDCRADLSNAKDYHRRHKVCGVHSKATMALVGNVMQRFCQQCSRFHVLQEFDEGKRSCRRRLAGHNRRRRKTHPDVTVVNEGSLNDERGSSYLLMSLLRILTNLHSNGSDHTRNQDILSHLLKNLASLAGPNNDRSLTSLLEESNDLVNSGTPGAAHDKPNLISNGPNSWPSGSAIKTDNGIFYPPMSVAQRETVPANGRTQKCIPSGDGEVGILKPLSGLLRDNLPPQLTAAETTVGRGSLNNFDLNNVYNDIQNTVKNHKKSIDNPSGLQCDSLKSSPPQTCGNSDSTSTQSPSSSNREAQSRTDRIVFKLFGKDPNDFPLLLRSQILNWLSHSPTEIESYIRPGCIILTIYLRLEKSAWEELYYNLGPSLRKLLAASNDSFWRTGWIYARVQHSVAFLYNGQVVLDVPLRLKSPQHCRISCIKPLAVPASASAQFIVKGFNLSQSSTRLLCALEGKYLIHASRHDLIDGADAPIQHLSFSCHMPNVTGRGFIEVEDHGLSSCSFPFIVAEQEVCSEICKLENVIEAAETTGDIQIKKQKIEEKTRALDFLQEMGWLLHRSHAKVRLGTMAHIQDLFQFKRFTWLVDFSMDHGWCAVMKKLLDIIFEGGVDAGEHTSIELALLEMSLLHRAVNKNCRPMVELLLRFVPVKTLDSADSEVKQVDKAPDRFLFRPDAVGPAGLTPLHVAASMSGSENVLDALTNDPGMVGIEAWKSARDSTGSTPNDYACLRGYYSYIQLVQKKTNKREERQHVVDIPGTVVDSNTEQKQPEWHMKCKVSSLQSEKIETTAMAQQCRICQHKVAYGGMKTAVVYRPAMLSMVAIAAVCVCVALLFKSSPRVYFVFQPFNWESLEYGAI</sequence>
<evidence type="ECO:0000256" key="2">
    <source>
        <dbReference type="ARBA" id="ARBA00004202"/>
    </source>
</evidence>
<dbReference type="GO" id="GO:0008270">
    <property type="term" value="F:zinc ion binding"/>
    <property type="evidence" value="ECO:0007669"/>
    <property type="project" value="UniProtKB-KW"/>
</dbReference>
<feature type="region of interest" description="Disordered" evidence="11">
    <location>
        <begin position="417"/>
        <end position="460"/>
    </location>
</feature>
<keyword evidence="12" id="KW-1133">Transmembrane helix</keyword>
<dbReference type="FunFam" id="4.10.1100.10:FF:000001">
    <property type="entry name" value="Squamosa promoter-binding-like protein 14"/>
    <property type="match status" value="1"/>
</dbReference>
<dbReference type="SUPFAM" id="SSF103612">
    <property type="entry name" value="SBT domain"/>
    <property type="match status" value="1"/>
</dbReference>
<dbReference type="InterPro" id="IPR004333">
    <property type="entry name" value="SBP_dom"/>
</dbReference>
<feature type="compositionally biased region" description="Polar residues" evidence="11">
    <location>
        <begin position="72"/>
        <end position="84"/>
    </location>
</feature>
<evidence type="ECO:0000256" key="1">
    <source>
        <dbReference type="ARBA" id="ARBA00004123"/>
    </source>
</evidence>
<dbReference type="AlphaFoldDB" id="A0ABD1MSU7"/>
<dbReference type="SUPFAM" id="SSF48403">
    <property type="entry name" value="Ankyrin repeat"/>
    <property type="match status" value="1"/>
</dbReference>
<keyword evidence="8" id="KW-0804">Transcription</keyword>
<keyword evidence="5" id="KW-0862">Zinc</keyword>
<keyword evidence="12" id="KW-0472">Membrane</keyword>
<feature type="compositionally biased region" description="Low complexity" evidence="11">
    <location>
        <begin position="443"/>
        <end position="454"/>
    </location>
</feature>
<dbReference type="PROSITE" id="PS51141">
    <property type="entry name" value="ZF_SBP"/>
    <property type="match status" value="1"/>
</dbReference>
<keyword evidence="15" id="KW-1185">Reference proteome</keyword>
<evidence type="ECO:0000256" key="3">
    <source>
        <dbReference type="ARBA" id="ARBA00022723"/>
    </source>
</evidence>
<dbReference type="PANTHER" id="PTHR31251">
    <property type="entry name" value="SQUAMOSA PROMOTER-BINDING-LIKE PROTEIN 4"/>
    <property type="match status" value="1"/>
</dbReference>
<name>A0ABD1MSU7_9FABA</name>
<reference evidence="14 15" key="1">
    <citation type="submission" date="2024-08" db="EMBL/GenBank/DDBJ databases">
        <title>Insights into the chromosomal genome structure of Flemingia macrophylla.</title>
        <authorList>
            <person name="Ding Y."/>
            <person name="Zhao Y."/>
            <person name="Bi W."/>
            <person name="Wu M."/>
            <person name="Zhao G."/>
            <person name="Gong Y."/>
            <person name="Li W."/>
            <person name="Zhang P."/>
        </authorList>
    </citation>
    <scope>NUCLEOTIDE SEQUENCE [LARGE SCALE GENOMIC DNA]</scope>
    <source>
        <strain evidence="14">DYQJB</strain>
        <tissue evidence="14">Leaf</tissue>
    </source>
</reference>
<accession>A0ABD1MSU7</accession>
<evidence type="ECO:0000256" key="4">
    <source>
        <dbReference type="ARBA" id="ARBA00022771"/>
    </source>
</evidence>
<feature type="domain" description="SBP-type" evidence="13">
    <location>
        <begin position="151"/>
        <end position="228"/>
    </location>
</feature>
<dbReference type="Gene3D" id="4.10.1100.10">
    <property type="entry name" value="Transcription factor, SBP-box domain"/>
    <property type="match status" value="1"/>
</dbReference>
<evidence type="ECO:0000256" key="5">
    <source>
        <dbReference type="ARBA" id="ARBA00022833"/>
    </source>
</evidence>
<dbReference type="InterPro" id="IPR036893">
    <property type="entry name" value="SBP_sf"/>
</dbReference>
<feature type="transmembrane region" description="Helical" evidence="12">
    <location>
        <begin position="973"/>
        <end position="991"/>
    </location>
</feature>
<keyword evidence="6" id="KW-0805">Transcription regulation</keyword>
<dbReference type="GO" id="GO:0005634">
    <property type="term" value="C:nucleus"/>
    <property type="evidence" value="ECO:0007669"/>
    <property type="project" value="UniProtKB-SubCell"/>
</dbReference>
<comment type="caution">
    <text evidence="14">The sequence shown here is derived from an EMBL/GenBank/DDBJ whole genome shotgun (WGS) entry which is preliminary data.</text>
</comment>
<dbReference type="InterPro" id="IPR036770">
    <property type="entry name" value="Ankyrin_rpt-contain_sf"/>
</dbReference>
<feature type="compositionally biased region" description="Basic and acidic residues" evidence="11">
    <location>
        <begin position="85"/>
        <end position="95"/>
    </location>
</feature>
<keyword evidence="12" id="KW-0812">Transmembrane</keyword>
<dbReference type="Gene3D" id="1.25.40.20">
    <property type="entry name" value="Ankyrin repeat-containing domain"/>
    <property type="match status" value="1"/>
</dbReference>
<keyword evidence="7" id="KW-0238">DNA-binding</keyword>
<feature type="region of interest" description="Disordered" evidence="11">
    <location>
        <begin position="64"/>
        <end position="109"/>
    </location>
</feature>
<comment type="subcellular location">
    <subcellularLocation>
        <location evidence="2">Cell membrane</location>
        <topology evidence="2">Peripheral membrane protein</topology>
    </subcellularLocation>
    <subcellularLocation>
        <location evidence="1">Nucleus</location>
    </subcellularLocation>
</comment>
<feature type="compositionally biased region" description="Basic residues" evidence="11">
    <location>
        <begin position="218"/>
        <end position="228"/>
    </location>
</feature>
<evidence type="ECO:0000256" key="9">
    <source>
        <dbReference type="ARBA" id="ARBA00023242"/>
    </source>
</evidence>
<dbReference type="InterPro" id="IPR044817">
    <property type="entry name" value="SBP-like"/>
</dbReference>
<evidence type="ECO:0000256" key="10">
    <source>
        <dbReference type="PROSITE-ProRule" id="PRU00470"/>
    </source>
</evidence>
<dbReference type="Pfam" id="PF03110">
    <property type="entry name" value="SBP"/>
    <property type="match status" value="1"/>
</dbReference>
<evidence type="ECO:0000313" key="15">
    <source>
        <dbReference type="Proteomes" id="UP001603857"/>
    </source>
</evidence>
<evidence type="ECO:0000259" key="13">
    <source>
        <dbReference type="PROSITE" id="PS51141"/>
    </source>
</evidence>
<gene>
    <name evidence="14" type="ORF">Fmac_013337</name>
</gene>
<dbReference type="GO" id="GO:0003677">
    <property type="term" value="F:DNA binding"/>
    <property type="evidence" value="ECO:0007669"/>
    <property type="project" value="UniProtKB-KW"/>
</dbReference>
<dbReference type="Proteomes" id="UP001603857">
    <property type="component" value="Unassembled WGS sequence"/>
</dbReference>
<evidence type="ECO:0000256" key="8">
    <source>
        <dbReference type="ARBA" id="ARBA00023163"/>
    </source>
</evidence>
<protein>
    <recommendedName>
        <fullName evidence="13">SBP-type domain-containing protein</fullName>
    </recommendedName>
</protein>
<evidence type="ECO:0000256" key="6">
    <source>
        <dbReference type="ARBA" id="ARBA00023015"/>
    </source>
</evidence>
<dbReference type="GO" id="GO:0005886">
    <property type="term" value="C:plasma membrane"/>
    <property type="evidence" value="ECO:0007669"/>
    <property type="project" value="UniProtKB-SubCell"/>
</dbReference>
<dbReference type="Pfam" id="PF26102">
    <property type="entry name" value="Ig_SPL7"/>
    <property type="match status" value="1"/>
</dbReference>
<feature type="region of interest" description="Disordered" evidence="11">
    <location>
        <begin position="218"/>
        <end position="238"/>
    </location>
</feature>
<organism evidence="14 15">
    <name type="scientific">Flemingia macrophylla</name>
    <dbReference type="NCBI Taxonomy" id="520843"/>
    <lineage>
        <taxon>Eukaryota</taxon>
        <taxon>Viridiplantae</taxon>
        <taxon>Streptophyta</taxon>
        <taxon>Embryophyta</taxon>
        <taxon>Tracheophyta</taxon>
        <taxon>Spermatophyta</taxon>
        <taxon>Magnoliopsida</taxon>
        <taxon>eudicotyledons</taxon>
        <taxon>Gunneridae</taxon>
        <taxon>Pentapetalae</taxon>
        <taxon>rosids</taxon>
        <taxon>fabids</taxon>
        <taxon>Fabales</taxon>
        <taxon>Fabaceae</taxon>
        <taxon>Papilionoideae</taxon>
        <taxon>50 kb inversion clade</taxon>
        <taxon>NPAAA clade</taxon>
        <taxon>indigoferoid/millettioid clade</taxon>
        <taxon>Phaseoleae</taxon>
        <taxon>Flemingia</taxon>
    </lineage>
</organism>
<keyword evidence="4 10" id="KW-0863">Zinc-finger</keyword>
<dbReference type="PANTHER" id="PTHR31251:SF86">
    <property type="entry name" value="SQUAMOSA PROMOTER-BINDING-LIKE PROTEIN 1"/>
    <property type="match status" value="1"/>
</dbReference>